<accession>A0A6N7J1G2</accession>
<evidence type="ECO:0000313" key="2">
    <source>
        <dbReference type="EMBL" id="MQN01885.1"/>
    </source>
</evidence>
<protein>
    <submittedName>
        <fullName evidence="2">Flagellar protein</fullName>
    </submittedName>
</protein>
<evidence type="ECO:0000313" key="3">
    <source>
        <dbReference type="Proteomes" id="UP000460257"/>
    </source>
</evidence>
<keyword evidence="3" id="KW-1185">Reference proteome</keyword>
<reference evidence="2" key="1">
    <citation type="journal article" date="2020" name="Appl. Environ. Microbiol.">
        <title>Medium-Chain Fatty Acid Synthesis by 'Candidatus Weimeria bifida' gen. nov., sp. nov., and 'Candidatus Pseudoramibacter fermentans' sp. nov.</title>
        <authorList>
            <person name="Scarborough M.J."/>
            <person name="Myers K.S."/>
            <person name="Donohue T.J."/>
            <person name="Noguera D.R."/>
        </authorList>
    </citation>
    <scope>NUCLEOTIDE SEQUENCE</scope>
    <source>
        <strain evidence="2">LCO1.1</strain>
    </source>
</reference>
<comment type="caution">
    <text evidence="2">The sequence shown here is derived from an EMBL/GenBank/DDBJ whole genome shotgun (WGS) entry which is preliminary data.</text>
</comment>
<organism evidence="2 3">
    <name type="scientific">Candidatus Weimeria bifida</name>
    <dbReference type="NCBI Taxonomy" id="2599074"/>
    <lineage>
        <taxon>Bacteria</taxon>
        <taxon>Bacillati</taxon>
        <taxon>Bacillota</taxon>
        <taxon>Clostridia</taxon>
        <taxon>Lachnospirales</taxon>
        <taxon>Lachnospiraceae</taxon>
        <taxon>Candidatus Weimeria</taxon>
    </lineage>
</organism>
<keyword evidence="2" id="KW-0969">Cilium</keyword>
<dbReference type="Proteomes" id="UP000460257">
    <property type="component" value="Unassembled WGS sequence"/>
</dbReference>
<dbReference type="AlphaFoldDB" id="A0A6N7J1G2"/>
<keyword evidence="2" id="KW-0282">Flagellum</keyword>
<evidence type="ECO:0000256" key="1">
    <source>
        <dbReference type="SAM" id="MobiDB-lite"/>
    </source>
</evidence>
<keyword evidence="2" id="KW-0966">Cell projection</keyword>
<feature type="compositionally biased region" description="Basic and acidic residues" evidence="1">
    <location>
        <begin position="124"/>
        <end position="137"/>
    </location>
</feature>
<proteinExistence type="predicted"/>
<dbReference type="EMBL" id="VOGC01000007">
    <property type="protein sequence ID" value="MQN01885.1"/>
    <property type="molecule type" value="Genomic_DNA"/>
</dbReference>
<gene>
    <name evidence="2" type="ORF">FRC54_08255</name>
</gene>
<feature type="region of interest" description="Disordered" evidence="1">
    <location>
        <begin position="112"/>
        <end position="137"/>
    </location>
</feature>
<sequence>MELRNCIKCGKIFGYRGVGPAICDNCKKEAEERFDKVKEYIRDNPLTSINEVAEECHVTVAQIKQWVREERLMFSKESGVVFHCENCGAPIRTGRFCEKCKSEMVNDLDGMYQKPQAPAAPPKRQRETDRMRFAGRK</sequence>
<name>A0A6N7J1G2_9FIRM</name>